<evidence type="ECO:0000313" key="5">
    <source>
        <dbReference type="Proteomes" id="UP001145799"/>
    </source>
</evidence>
<feature type="transmembrane region" description="Helical" evidence="2">
    <location>
        <begin position="29"/>
        <end position="47"/>
    </location>
</feature>
<dbReference type="RefSeq" id="WP_270124070.1">
    <property type="nucleotide sequence ID" value="NZ_BAAAOM010000002.1"/>
</dbReference>
<proteinExistence type="predicted"/>
<reference evidence="4 6" key="2">
    <citation type="submission" date="2023-07" db="EMBL/GenBank/DDBJ databases">
        <title>Sequencing the genomes of 1000 actinobacteria strains.</title>
        <authorList>
            <person name="Klenk H.-P."/>
        </authorList>
    </citation>
    <scope>NUCLEOTIDE SEQUENCE [LARGE SCALE GENOMIC DNA]</scope>
    <source>
        <strain evidence="4 6">DSM 44724</strain>
    </source>
</reference>
<dbReference type="Proteomes" id="UP001183604">
    <property type="component" value="Unassembled WGS sequence"/>
</dbReference>
<organism evidence="3 5">
    <name type="scientific">Glycomyces lechevalierae</name>
    <dbReference type="NCBI Taxonomy" id="256034"/>
    <lineage>
        <taxon>Bacteria</taxon>
        <taxon>Bacillati</taxon>
        <taxon>Actinomycetota</taxon>
        <taxon>Actinomycetes</taxon>
        <taxon>Glycomycetales</taxon>
        <taxon>Glycomycetaceae</taxon>
        <taxon>Glycomyces</taxon>
    </lineage>
</organism>
<feature type="transmembrane region" description="Helical" evidence="2">
    <location>
        <begin position="121"/>
        <end position="143"/>
    </location>
</feature>
<dbReference type="EMBL" id="JAPZVQ010000017">
    <property type="protein sequence ID" value="MDA1387565.1"/>
    <property type="molecule type" value="Genomic_DNA"/>
</dbReference>
<feature type="transmembrane region" description="Helical" evidence="2">
    <location>
        <begin position="155"/>
        <end position="174"/>
    </location>
</feature>
<accession>A0A9X3PLR0</accession>
<dbReference type="Proteomes" id="UP001145799">
    <property type="component" value="Unassembled WGS sequence"/>
</dbReference>
<evidence type="ECO:0000256" key="2">
    <source>
        <dbReference type="SAM" id="Phobius"/>
    </source>
</evidence>
<keyword evidence="2" id="KW-0472">Membrane</keyword>
<keyword evidence="6" id="KW-1185">Reference proteome</keyword>
<dbReference type="EMBL" id="JAVDYD010000001">
    <property type="protein sequence ID" value="MDR7336669.1"/>
    <property type="molecule type" value="Genomic_DNA"/>
</dbReference>
<feature type="coiled-coil region" evidence="1">
    <location>
        <begin position="1"/>
        <end position="28"/>
    </location>
</feature>
<sequence>MADIETDDERIRRRLQDLEGRVHTLESNAIRALAFASGALLVVGSTLPIFTDARAFDPAIVRLLTAPLDVVAALGEAEVLGGFGVAAGIGFLILLACVATAVGVCCLQWQRWAGPRVARTAAVVAVLLLVGMLVPVGFTIEAARSELDDSAGPAMWYFVPGVIIFAATALNGHLRQLWCREE</sequence>
<keyword evidence="2" id="KW-1133">Transmembrane helix</keyword>
<comment type="caution">
    <text evidence="3">The sequence shown here is derived from an EMBL/GenBank/DDBJ whole genome shotgun (WGS) entry which is preliminary data.</text>
</comment>
<keyword evidence="2" id="KW-0812">Transmembrane</keyword>
<dbReference type="AlphaFoldDB" id="A0A9X3PLR0"/>
<protein>
    <submittedName>
        <fullName evidence="3">Uncharacterized protein</fullName>
    </submittedName>
</protein>
<reference evidence="3" key="1">
    <citation type="submission" date="2022-12" db="EMBL/GenBank/DDBJ databases">
        <title>Gycomyces niveus sp.nov., a novel actinomycete isolated from soil in Shouguang.</title>
        <authorList>
            <person name="Yang X."/>
        </authorList>
    </citation>
    <scope>NUCLEOTIDE SEQUENCE</scope>
    <source>
        <strain evidence="3">DSM 44724</strain>
    </source>
</reference>
<gene>
    <name evidence="4" type="ORF">J2S69_000388</name>
    <name evidence="3" type="ORF">O2L01_21405</name>
</gene>
<evidence type="ECO:0000256" key="1">
    <source>
        <dbReference type="SAM" id="Coils"/>
    </source>
</evidence>
<feature type="transmembrane region" description="Helical" evidence="2">
    <location>
        <begin position="83"/>
        <end position="109"/>
    </location>
</feature>
<evidence type="ECO:0000313" key="6">
    <source>
        <dbReference type="Proteomes" id="UP001183604"/>
    </source>
</evidence>
<keyword evidence="1" id="KW-0175">Coiled coil</keyword>
<name>A0A9X3PLR0_9ACTN</name>
<evidence type="ECO:0000313" key="4">
    <source>
        <dbReference type="EMBL" id="MDR7336669.1"/>
    </source>
</evidence>
<evidence type="ECO:0000313" key="3">
    <source>
        <dbReference type="EMBL" id="MDA1387565.1"/>
    </source>
</evidence>